<dbReference type="EMBL" id="BAABFU010000001">
    <property type="protein sequence ID" value="GAA4345844.1"/>
    <property type="molecule type" value="Genomic_DNA"/>
</dbReference>
<evidence type="ECO:0000313" key="1">
    <source>
        <dbReference type="EMBL" id="GAA4345844.1"/>
    </source>
</evidence>
<dbReference type="RefSeq" id="WP_223577019.1">
    <property type="nucleotide sequence ID" value="NZ_BAABFU010000001.1"/>
</dbReference>
<comment type="caution">
    <text evidence="1">The sequence shown here is derived from an EMBL/GenBank/DDBJ whole genome shotgun (WGS) entry which is preliminary data.</text>
</comment>
<organism evidence="1 2">
    <name type="scientific">Kangiella taiwanensis</name>
    <dbReference type="NCBI Taxonomy" id="1079179"/>
    <lineage>
        <taxon>Bacteria</taxon>
        <taxon>Pseudomonadati</taxon>
        <taxon>Pseudomonadota</taxon>
        <taxon>Gammaproteobacteria</taxon>
        <taxon>Kangiellales</taxon>
        <taxon>Kangiellaceae</taxon>
        <taxon>Kangiella</taxon>
    </lineage>
</organism>
<reference evidence="2" key="1">
    <citation type="journal article" date="2019" name="Int. J. Syst. Evol. Microbiol.">
        <title>The Global Catalogue of Microorganisms (GCM) 10K type strain sequencing project: providing services to taxonomists for standard genome sequencing and annotation.</title>
        <authorList>
            <consortium name="The Broad Institute Genomics Platform"/>
            <consortium name="The Broad Institute Genome Sequencing Center for Infectious Disease"/>
            <person name="Wu L."/>
            <person name="Ma J."/>
        </authorList>
    </citation>
    <scope>NUCLEOTIDE SEQUENCE [LARGE SCALE GENOMIC DNA]</scope>
    <source>
        <strain evidence="2">JCM 17727</strain>
    </source>
</reference>
<accession>A0ABP8HW40</accession>
<evidence type="ECO:0000313" key="2">
    <source>
        <dbReference type="Proteomes" id="UP001501294"/>
    </source>
</evidence>
<sequence length="268" mass="29825">MTLVFVSDAKAADAVYECHNCATYQYKQKAYQVIPKNAYYGNWDVYIVDVKNNLLKRYSVFLETDPAFPTGVFKTAFETTPESSFVNKFNDLVASYNDLKGAIDSQKIDYPDGSAFDLRGGSHTALESRISDYIVNDTNIVEYAAYYLTVASSIVGLITSDTQIIVTIHFADGSKVDMKLIGATESLLFEYVEGSVRDGNGNSIPDSQADFNGYYGEFTTHDDSLSRWLQWAEMNGIPITYGGSGGRVEVYCYNEPGGTVCVYKRLQY</sequence>
<name>A0ABP8HW40_9GAMM</name>
<dbReference type="Proteomes" id="UP001501294">
    <property type="component" value="Unassembled WGS sequence"/>
</dbReference>
<proteinExistence type="predicted"/>
<protein>
    <submittedName>
        <fullName evidence="1">Uncharacterized protein</fullName>
    </submittedName>
</protein>
<gene>
    <name evidence="1" type="ORF">GCM10023150_06580</name>
</gene>
<keyword evidence="2" id="KW-1185">Reference proteome</keyword>